<accession>A0A9P6NUY1</accession>
<sequence>MSGVFLFCFTCAHFEESELASNKLELFRTRSFECGSERTGRDEFAKLVKHVFTMVINGERRIVIDELDNVKNVGRSIEGLQRPTDCDIQKLSSHYFGYC</sequence>
<evidence type="ECO:0000313" key="2">
    <source>
        <dbReference type="Proteomes" id="UP000886653"/>
    </source>
</evidence>
<protein>
    <submittedName>
        <fullName evidence="1">Uncharacterized protein</fullName>
    </submittedName>
</protein>
<name>A0A9P6NUY1_9BASI</name>
<reference evidence="1" key="1">
    <citation type="submission" date="2013-11" db="EMBL/GenBank/DDBJ databases">
        <title>Genome sequence of the fusiform rust pathogen reveals effectors for host alternation and coevolution with pine.</title>
        <authorList>
            <consortium name="DOE Joint Genome Institute"/>
            <person name="Smith K."/>
            <person name="Pendleton A."/>
            <person name="Kubisiak T."/>
            <person name="Anderson C."/>
            <person name="Salamov A."/>
            <person name="Aerts A."/>
            <person name="Riley R."/>
            <person name="Clum A."/>
            <person name="Lindquist E."/>
            <person name="Ence D."/>
            <person name="Campbell M."/>
            <person name="Kronenberg Z."/>
            <person name="Feau N."/>
            <person name="Dhillon B."/>
            <person name="Hamelin R."/>
            <person name="Burleigh J."/>
            <person name="Smith J."/>
            <person name="Yandell M."/>
            <person name="Nelson C."/>
            <person name="Grigoriev I."/>
            <person name="Davis J."/>
        </authorList>
    </citation>
    <scope>NUCLEOTIDE SEQUENCE</scope>
    <source>
        <strain evidence="1">G11</strain>
    </source>
</reference>
<dbReference type="Proteomes" id="UP000886653">
    <property type="component" value="Unassembled WGS sequence"/>
</dbReference>
<organism evidence="1 2">
    <name type="scientific">Cronartium quercuum f. sp. fusiforme G11</name>
    <dbReference type="NCBI Taxonomy" id="708437"/>
    <lineage>
        <taxon>Eukaryota</taxon>
        <taxon>Fungi</taxon>
        <taxon>Dikarya</taxon>
        <taxon>Basidiomycota</taxon>
        <taxon>Pucciniomycotina</taxon>
        <taxon>Pucciniomycetes</taxon>
        <taxon>Pucciniales</taxon>
        <taxon>Coleosporiaceae</taxon>
        <taxon>Cronartium</taxon>
    </lineage>
</organism>
<proteinExistence type="predicted"/>
<keyword evidence="2" id="KW-1185">Reference proteome</keyword>
<dbReference type="AlphaFoldDB" id="A0A9P6NUY1"/>
<gene>
    <name evidence="1" type="ORF">CROQUDRAFT_87293</name>
</gene>
<evidence type="ECO:0000313" key="1">
    <source>
        <dbReference type="EMBL" id="KAG0150842.1"/>
    </source>
</evidence>
<comment type="caution">
    <text evidence="1">The sequence shown here is derived from an EMBL/GenBank/DDBJ whole genome shotgun (WGS) entry which is preliminary data.</text>
</comment>
<dbReference type="EMBL" id="MU167216">
    <property type="protein sequence ID" value="KAG0150842.1"/>
    <property type="molecule type" value="Genomic_DNA"/>
</dbReference>